<gene>
    <name evidence="1" type="ORF">HMPREF9371_1830</name>
</gene>
<name>G4CJP0_9NEIS</name>
<dbReference type="STRING" id="1032488.HMPREF9371_1830"/>
<keyword evidence="2" id="KW-1185">Reference proteome</keyword>
<evidence type="ECO:0000313" key="1">
    <source>
        <dbReference type="EMBL" id="EGY51913.1"/>
    </source>
</evidence>
<reference evidence="1 2" key="1">
    <citation type="submission" date="2011-05" db="EMBL/GenBank/DDBJ databases">
        <authorList>
            <person name="Muzny D."/>
            <person name="Qin X."/>
            <person name="Deng J."/>
            <person name="Jiang H."/>
            <person name="Liu Y."/>
            <person name="Qu J."/>
            <person name="Song X.-Z."/>
            <person name="Zhang L."/>
            <person name="Thornton R."/>
            <person name="Coyle M."/>
            <person name="Francisco L."/>
            <person name="Jackson L."/>
            <person name="Javaid M."/>
            <person name="Korchina V."/>
            <person name="Kovar C."/>
            <person name="Mata R."/>
            <person name="Mathew T."/>
            <person name="Ngo R."/>
            <person name="Nguyen L."/>
            <person name="Nguyen N."/>
            <person name="Okwuonu G."/>
            <person name="Ongeri F."/>
            <person name="Pham C."/>
            <person name="Simmons D."/>
            <person name="Wilczek-Boney K."/>
            <person name="Hale W."/>
            <person name="Jakkamsetti A."/>
            <person name="Pham P."/>
            <person name="Ruth R."/>
            <person name="San Lucas F."/>
            <person name="Warren J."/>
            <person name="Zhang J."/>
            <person name="Zhao Z."/>
            <person name="Zhou C."/>
            <person name="Zhu D."/>
            <person name="Lee S."/>
            <person name="Bess C."/>
            <person name="Blankenburg K."/>
            <person name="Forbes L."/>
            <person name="Fu Q."/>
            <person name="Gubbala S."/>
            <person name="Hirani K."/>
            <person name="Jayaseelan J.C."/>
            <person name="Lara F."/>
            <person name="Munidasa M."/>
            <person name="Palculict T."/>
            <person name="Patil S."/>
            <person name="Pu L.-L."/>
            <person name="Saada N."/>
            <person name="Tang L."/>
            <person name="Weissenberger G."/>
            <person name="Zhu Y."/>
            <person name="Hemphill L."/>
            <person name="Shang Y."/>
            <person name="Youmans B."/>
            <person name="Ayvaz T."/>
            <person name="Ross M."/>
            <person name="Santibanez J."/>
            <person name="Aqrawi P."/>
            <person name="Gross S."/>
            <person name="Joshi V."/>
            <person name="Fowler G."/>
            <person name="Nazareth L."/>
            <person name="Reid J."/>
            <person name="Worley K."/>
            <person name="Petrosino J."/>
            <person name="Highlander S."/>
            <person name="Gibbs R."/>
        </authorList>
    </citation>
    <scope>NUCLEOTIDE SEQUENCE [LARGE SCALE GENOMIC DNA]</scope>
    <source>
        <strain evidence="1 2">871</strain>
    </source>
</reference>
<dbReference type="HOGENOM" id="CLU_3001149_0_0_4"/>
<dbReference type="Proteomes" id="UP000003019">
    <property type="component" value="Unassembled WGS sequence"/>
</dbReference>
<organism evidence="1 2">
    <name type="scientific">Neisseria shayeganii 871</name>
    <dbReference type="NCBI Taxonomy" id="1032488"/>
    <lineage>
        <taxon>Bacteria</taxon>
        <taxon>Pseudomonadati</taxon>
        <taxon>Pseudomonadota</taxon>
        <taxon>Betaproteobacteria</taxon>
        <taxon>Neisseriales</taxon>
        <taxon>Neisseriaceae</taxon>
        <taxon>Neisseria</taxon>
    </lineage>
</organism>
<protein>
    <submittedName>
        <fullName evidence="1">Cytochrome c551</fullName>
    </submittedName>
</protein>
<accession>G4CJP0</accession>
<comment type="caution">
    <text evidence="1">The sequence shown here is derived from an EMBL/GenBank/DDBJ whole genome shotgun (WGS) entry which is preliminary data.</text>
</comment>
<feature type="non-terminal residue" evidence="1">
    <location>
        <position position="58"/>
    </location>
</feature>
<dbReference type="AlphaFoldDB" id="G4CJP0"/>
<proteinExistence type="predicted"/>
<sequence>MEHLTNSVNAEHAGCWAHSAATEMLDIGIGIQGVWRRLRLPEQPNKSGAAVIAEYPIA</sequence>
<dbReference type="EMBL" id="AGAY01000063">
    <property type="protein sequence ID" value="EGY51913.1"/>
    <property type="molecule type" value="Genomic_DNA"/>
</dbReference>
<evidence type="ECO:0000313" key="2">
    <source>
        <dbReference type="Proteomes" id="UP000003019"/>
    </source>
</evidence>